<organism evidence="2 3">
    <name type="scientific">Flavobacterium resistens</name>
    <dbReference type="NCBI Taxonomy" id="443612"/>
    <lineage>
        <taxon>Bacteria</taxon>
        <taxon>Pseudomonadati</taxon>
        <taxon>Bacteroidota</taxon>
        <taxon>Flavobacteriia</taxon>
        <taxon>Flavobacteriales</taxon>
        <taxon>Flavobacteriaceae</taxon>
        <taxon>Flavobacterium</taxon>
    </lineage>
</organism>
<dbReference type="RefSeq" id="WP_142451599.1">
    <property type="nucleotide sequence ID" value="NZ_FXTA01000004.1"/>
</dbReference>
<proteinExistence type="predicted"/>
<evidence type="ECO:0000313" key="2">
    <source>
        <dbReference type="EMBL" id="SMO81080.1"/>
    </source>
</evidence>
<dbReference type="OrthoDB" id="1361235at2"/>
<dbReference type="Proteomes" id="UP000468990">
    <property type="component" value="Unassembled WGS sequence"/>
</dbReference>
<protein>
    <submittedName>
        <fullName evidence="2">Uncharacterized protein</fullName>
    </submittedName>
</protein>
<sequence>MTIEIVIGLIGLCIAIATFVQSQKPQEVKFIEPNEEMEELKISFKMNQKISLEIQDLLKKHIEGNKCPDELFFQKMTFTKYLQFLKDNYNECLSDEVYERTLSRSIYTRPVIASMSNSLQNQFQNLMLVKNYIKALV</sequence>
<evidence type="ECO:0000313" key="1">
    <source>
        <dbReference type="EMBL" id="MRX69009.1"/>
    </source>
</evidence>
<dbReference type="EMBL" id="WKKG01000007">
    <property type="protein sequence ID" value="MRX69009.1"/>
    <property type="molecule type" value="Genomic_DNA"/>
</dbReference>
<dbReference type="Proteomes" id="UP000317289">
    <property type="component" value="Unassembled WGS sequence"/>
</dbReference>
<gene>
    <name evidence="1" type="ORF">GJU42_13650</name>
    <name evidence="2" type="ORF">SAMN06265349_104309</name>
</gene>
<dbReference type="EMBL" id="FXTA01000004">
    <property type="protein sequence ID" value="SMO81080.1"/>
    <property type="molecule type" value="Genomic_DNA"/>
</dbReference>
<dbReference type="AlphaFoldDB" id="A0A521ED18"/>
<reference evidence="1 4" key="2">
    <citation type="submission" date="2019-11" db="EMBL/GenBank/DDBJ databases">
        <title>Flavobacterium resistens genome.</title>
        <authorList>
            <person name="Wilson V.M."/>
            <person name="Newman J.D."/>
        </authorList>
    </citation>
    <scope>NUCLEOTIDE SEQUENCE [LARGE SCALE GENOMIC DNA]</scope>
    <source>
        <strain evidence="1 4">DSM 19382</strain>
    </source>
</reference>
<keyword evidence="4" id="KW-1185">Reference proteome</keyword>
<name>A0A521ED18_9FLAO</name>
<evidence type="ECO:0000313" key="4">
    <source>
        <dbReference type="Proteomes" id="UP000468990"/>
    </source>
</evidence>
<accession>A0A521ED18</accession>
<evidence type="ECO:0000313" key="3">
    <source>
        <dbReference type="Proteomes" id="UP000317289"/>
    </source>
</evidence>
<reference evidence="2 3" key="1">
    <citation type="submission" date="2017-05" db="EMBL/GenBank/DDBJ databases">
        <authorList>
            <person name="Varghese N."/>
            <person name="Submissions S."/>
        </authorList>
    </citation>
    <scope>NUCLEOTIDE SEQUENCE [LARGE SCALE GENOMIC DNA]</scope>
    <source>
        <strain evidence="2 3">DSM 19382</strain>
    </source>
</reference>